<keyword evidence="3 4" id="KW-0408">Iron</keyword>
<keyword evidence="5" id="KW-0560">Oxidoreductase</keyword>
<dbReference type="EMBL" id="JAKOGI010003712">
    <property type="protein sequence ID" value="KAJ8420219.1"/>
    <property type="molecule type" value="Genomic_DNA"/>
</dbReference>
<dbReference type="GO" id="GO:0020037">
    <property type="term" value="F:heme binding"/>
    <property type="evidence" value="ECO:0007669"/>
    <property type="project" value="InterPro"/>
</dbReference>
<evidence type="ECO:0008006" key="8">
    <source>
        <dbReference type="Google" id="ProtNLM"/>
    </source>
</evidence>
<comment type="cofactor">
    <cofactor evidence="4">
        <name>heme</name>
        <dbReference type="ChEBI" id="CHEBI:30413"/>
    </cofactor>
</comment>
<evidence type="ECO:0000256" key="1">
    <source>
        <dbReference type="ARBA" id="ARBA00010617"/>
    </source>
</evidence>
<evidence type="ECO:0000256" key="4">
    <source>
        <dbReference type="PIRSR" id="PIRSR602401-1"/>
    </source>
</evidence>
<keyword evidence="2 4" id="KW-0479">Metal-binding</keyword>
<dbReference type="GO" id="GO:0005506">
    <property type="term" value="F:iron ion binding"/>
    <property type="evidence" value="ECO:0007669"/>
    <property type="project" value="InterPro"/>
</dbReference>
<dbReference type="Pfam" id="PF00067">
    <property type="entry name" value="p450"/>
    <property type="match status" value="1"/>
</dbReference>
<dbReference type="PRINTS" id="PR00385">
    <property type="entry name" value="P450"/>
</dbReference>
<protein>
    <recommendedName>
        <fullName evidence="8">Cytochrome P450</fullName>
    </recommendedName>
</protein>
<dbReference type="InterPro" id="IPR001128">
    <property type="entry name" value="Cyt_P450"/>
</dbReference>
<dbReference type="InterPro" id="IPR036396">
    <property type="entry name" value="Cyt_P450_sf"/>
</dbReference>
<dbReference type="Proteomes" id="UP001153076">
    <property type="component" value="Unassembled WGS sequence"/>
</dbReference>
<dbReference type="SUPFAM" id="SSF48264">
    <property type="entry name" value="Cytochrome P450"/>
    <property type="match status" value="1"/>
</dbReference>
<dbReference type="PANTHER" id="PTHR47955">
    <property type="entry name" value="CYTOCHROME P450 FAMILY 71 PROTEIN"/>
    <property type="match status" value="1"/>
</dbReference>
<feature type="binding site" description="axial binding residue" evidence="4">
    <location>
        <position position="439"/>
    </location>
    <ligand>
        <name>heme</name>
        <dbReference type="ChEBI" id="CHEBI:30413"/>
    </ligand>
    <ligandPart>
        <name>Fe</name>
        <dbReference type="ChEBI" id="CHEBI:18248"/>
    </ligandPart>
</feature>
<sequence>MCILLHLYSLSFLPIILSSIFLYKWLNTSNQKNPPPFPPRLPILGNLHQLWKAPHHSLHSLSQKYGDLMLLRLGSKPTLVVSSANAAQEIMKTYDIIFSNRPESTPAGKLLYKGKDVAFANYGEYWRQMKSICTLQLLSTTRVRSFRSIREEETASMVEKIVKSIPSVVNLRETFVTLTNDVLCRAAFGRKYARDERANFGVLLKKFVELLGEFAMGDFVPWLGWIDRVNCLEDRLDKVAKALDAVLERFVDEHLDSNSNRRAKVKDFVDVLLEVQKDNTAGVLMDRESIKAVILDTFAAGTDTSSALMEWAMSELLRHPKALKKLQEEVRRINRGKESVNEQDLEKMEYLKAVIKETLMLHPPLALLVFREAREDVKINGYDIAARTQVIINAWAIQRDPSFWEEPNEFHPERFLTSAVDFKGQHFQLIPFGAGRRSCPGILFATIGAELALANLIYAFNWALPDGAQGDTLDMSESSGITIHRRDPLLAVATPYLFT</sequence>
<proteinExistence type="inferred from homology"/>
<comment type="caution">
    <text evidence="6">The sequence shown here is derived from an EMBL/GenBank/DDBJ whole genome shotgun (WGS) entry which is preliminary data.</text>
</comment>
<evidence type="ECO:0000313" key="7">
    <source>
        <dbReference type="Proteomes" id="UP001153076"/>
    </source>
</evidence>
<dbReference type="GO" id="GO:0016705">
    <property type="term" value="F:oxidoreductase activity, acting on paired donors, with incorporation or reduction of molecular oxygen"/>
    <property type="evidence" value="ECO:0007669"/>
    <property type="project" value="InterPro"/>
</dbReference>
<comment type="similarity">
    <text evidence="1 5">Belongs to the cytochrome P450 family.</text>
</comment>
<reference evidence="6" key="1">
    <citation type="submission" date="2022-04" db="EMBL/GenBank/DDBJ databases">
        <title>Carnegiea gigantea Genome sequencing and assembly v2.</title>
        <authorList>
            <person name="Copetti D."/>
            <person name="Sanderson M.J."/>
            <person name="Burquez A."/>
            <person name="Wojciechowski M.F."/>
        </authorList>
    </citation>
    <scope>NUCLEOTIDE SEQUENCE</scope>
    <source>
        <strain evidence="6">SGP5-SGP5p</strain>
        <tissue evidence="6">Aerial part</tissue>
    </source>
</reference>
<accession>A0A9Q1GJ86</accession>
<dbReference type="CDD" id="cd11072">
    <property type="entry name" value="CYP71-like"/>
    <property type="match status" value="1"/>
</dbReference>
<keyword evidence="7" id="KW-1185">Reference proteome</keyword>
<dbReference type="AlphaFoldDB" id="A0A9Q1GJ86"/>
<keyword evidence="4 5" id="KW-0349">Heme</keyword>
<evidence type="ECO:0000256" key="2">
    <source>
        <dbReference type="ARBA" id="ARBA00022723"/>
    </source>
</evidence>
<dbReference type="InterPro" id="IPR017972">
    <property type="entry name" value="Cyt_P450_CS"/>
</dbReference>
<dbReference type="Gene3D" id="1.10.630.10">
    <property type="entry name" value="Cytochrome P450"/>
    <property type="match status" value="1"/>
</dbReference>
<dbReference type="GO" id="GO:0004497">
    <property type="term" value="F:monooxygenase activity"/>
    <property type="evidence" value="ECO:0007669"/>
    <property type="project" value="UniProtKB-KW"/>
</dbReference>
<keyword evidence="5" id="KW-0503">Monooxygenase</keyword>
<dbReference type="PROSITE" id="PS00086">
    <property type="entry name" value="CYTOCHROME_P450"/>
    <property type="match status" value="1"/>
</dbReference>
<dbReference type="FunFam" id="1.10.630.10:FF:000011">
    <property type="entry name" value="Cytochrome P450 83B1"/>
    <property type="match status" value="1"/>
</dbReference>
<dbReference type="PRINTS" id="PR00463">
    <property type="entry name" value="EP450I"/>
</dbReference>
<dbReference type="OrthoDB" id="1470350at2759"/>
<gene>
    <name evidence="6" type="ORF">Cgig2_033972</name>
</gene>
<dbReference type="InterPro" id="IPR002401">
    <property type="entry name" value="Cyt_P450_E_grp-I"/>
</dbReference>
<evidence type="ECO:0000256" key="3">
    <source>
        <dbReference type="ARBA" id="ARBA00023004"/>
    </source>
</evidence>
<dbReference type="PANTHER" id="PTHR47955:SF15">
    <property type="entry name" value="CYTOCHROME P450 71A2-LIKE"/>
    <property type="match status" value="1"/>
</dbReference>
<evidence type="ECO:0000256" key="5">
    <source>
        <dbReference type="RuleBase" id="RU000461"/>
    </source>
</evidence>
<name>A0A9Q1GJ86_9CARY</name>
<organism evidence="6 7">
    <name type="scientific">Carnegiea gigantea</name>
    <dbReference type="NCBI Taxonomy" id="171969"/>
    <lineage>
        <taxon>Eukaryota</taxon>
        <taxon>Viridiplantae</taxon>
        <taxon>Streptophyta</taxon>
        <taxon>Embryophyta</taxon>
        <taxon>Tracheophyta</taxon>
        <taxon>Spermatophyta</taxon>
        <taxon>Magnoliopsida</taxon>
        <taxon>eudicotyledons</taxon>
        <taxon>Gunneridae</taxon>
        <taxon>Pentapetalae</taxon>
        <taxon>Caryophyllales</taxon>
        <taxon>Cactineae</taxon>
        <taxon>Cactaceae</taxon>
        <taxon>Cactoideae</taxon>
        <taxon>Echinocereeae</taxon>
        <taxon>Carnegiea</taxon>
    </lineage>
</organism>
<evidence type="ECO:0000313" key="6">
    <source>
        <dbReference type="EMBL" id="KAJ8420219.1"/>
    </source>
</evidence>